<feature type="active site" description="Nucleophile" evidence="10">
    <location>
        <position position="51"/>
    </location>
</feature>
<dbReference type="AlphaFoldDB" id="A0A366M3Q9"/>
<evidence type="ECO:0000256" key="6">
    <source>
        <dbReference type="ARBA" id="ARBA00022813"/>
    </source>
</evidence>
<dbReference type="GO" id="GO:0019774">
    <property type="term" value="C:proteasome core complex, beta-subunit complex"/>
    <property type="evidence" value="ECO:0007669"/>
    <property type="project" value="UniProtKB-ARBA"/>
</dbReference>
<dbReference type="Gene3D" id="3.60.20.10">
    <property type="entry name" value="Glutamine Phosphoribosylpyrophosphate, subunit 1, domain 1"/>
    <property type="match status" value="1"/>
</dbReference>
<evidence type="ECO:0000256" key="8">
    <source>
        <dbReference type="ARBA" id="ARBA00023145"/>
    </source>
</evidence>
<evidence type="ECO:0000256" key="2">
    <source>
        <dbReference type="ARBA" id="ARBA00022490"/>
    </source>
</evidence>
<organism evidence="11 12">
    <name type="scientific">Spongiactinospora rosea</name>
    <dbReference type="NCBI Taxonomy" id="2248750"/>
    <lineage>
        <taxon>Bacteria</taxon>
        <taxon>Bacillati</taxon>
        <taxon>Actinomycetota</taxon>
        <taxon>Actinomycetes</taxon>
        <taxon>Streptosporangiales</taxon>
        <taxon>Streptosporangiaceae</taxon>
        <taxon>Spongiactinospora</taxon>
    </lineage>
</organism>
<dbReference type="InterPro" id="IPR022483">
    <property type="entry name" value="PSB_actinobac"/>
</dbReference>
<evidence type="ECO:0000256" key="4">
    <source>
        <dbReference type="ARBA" id="ARBA00022698"/>
    </source>
</evidence>
<dbReference type="PANTHER" id="PTHR32194">
    <property type="entry name" value="METALLOPROTEASE TLDD"/>
    <property type="match status" value="1"/>
</dbReference>
<dbReference type="GO" id="GO:0010498">
    <property type="term" value="P:proteasomal protein catabolic process"/>
    <property type="evidence" value="ECO:0007669"/>
    <property type="project" value="UniProtKB-UniRule"/>
</dbReference>
<accession>A0A366M3Q9</accession>
<evidence type="ECO:0000313" key="12">
    <source>
        <dbReference type="Proteomes" id="UP000253303"/>
    </source>
</evidence>
<dbReference type="EMBL" id="QMEY01000002">
    <property type="protein sequence ID" value="RBQ20878.1"/>
    <property type="molecule type" value="Genomic_DNA"/>
</dbReference>
<reference evidence="11 12" key="1">
    <citation type="submission" date="2018-06" db="EMBL/GenBank/DDBJ databases">
        <title>Sphaerisporangium craniellae sp. nov., isolated from a marine sponge in the South China Sea.</title>
        <authorList>
            <person name="Li L."/>
        </authorList>
    </citation>
    <scope>NUCLEOTIDE SEQUENCE [LARGE SCALE GENOMIC DNA]</scope>
    <source>
        <strain evidence="11 12">LHW63015</strain>
    </source>
</reference>
<dbReference type="NCBIfam" id="TIGR03690">
    <property type="entry name" value="20S_bact_beta"/>
    <property type="match status" value="1"/>
</dbReference>
<evidence type="ECO:0000313" key="11">
    <source>
        <dbReference type="EMBL" id="RBQ20878.1"/>
    </source>
</evidence>
<keyword evidence="6" id="KW-0068">Autocatalytic cleavage</keyword>
<proteinExistence type="predicted"/>
<dbReference type="InterPro" id="IPR029055">
    <property type="entry name" value="Ntn_hydrolases_N"/>
</dbReference>
<dbReference type="InterPro" id="IPR000243">
    <property type="entry name" value="Pept_T1A_subB"/>
</dbReference>
<dbReference type="Proteomes" id="UP000253303">
    <property type="component" value="Unassembled WGS sequence"/>
</dbReference>
<keyword evidence="3" id="KW-0645">Protease</keyword>
<dbReference type="PROSITE" id="PS51476">
    <property type="entry name" value="PROTEASOME_BETA_2"/>
    <property type="match status" value="1"/>
</dbReference>
<dbReference type="GO" id="GO:0004298">
    <property type="term" value="F:threonine-type endopeptidase activity"/>
    <property type="evidence" value="ECO:0007669"/>
    <property type="project" value="UniProtKB-UniRule"/>
</dbReference>
<dbReference type="CDD" id="cd01906">
    <property type="entry name" value="proteasome_protease_HslV"/>
    <property type="match status" value="1"/>
</dbReference>
<dbReference type="InterPro" id="IPR023333">
    <property type="entry name" value="Proteasome_suB-type"/>
</dbReference>
<comment type="caution">
    <text evidence="11">The sequence shown here is derived from an EMBL/GenBank/DDBJ whole genome shotgun (WGS) entry which is preliminary data.</text>
</comment>
<dbReference type="OrthoDB" id="5174038at2"/>
<dbReference type="PRINTS" id="PR00141">
    <property type="entry name" value="PROTEASOME"/>
</dbReference>
<keyword evidence="7 11" id="KW-0647">Proteasome</keyword>
<dbReference type="SUPFAM" id="SSF56235">
    <property type="entry name" value="N-terminal nucleophile aminohydrolases (Ntn hydrolases)"/>
    <property type="match status" value="1"/>
</dbReference>
<dbReference type="RefSeq" id="WP_113979835.1">
    <property type="nucleotide sequence ID" value="NZ_QMEY01000002.1"/>
</dbReference>
<evidence type="ECO:0000256" key="7">
    <source>
        <dbReference type="ARBA" id="ARBA00022942"/>
    </source>
</evidence>
<evidence type="ECO:0000256" key="10">
    <source>
        <dbReference type="PIRSR" id="PIRSR600243-1"/>
    </source>
</evidence>
<protein>
    <recommendedName>
        <fullName evidence="9">Proteasome subunit beta</fullName>
        <ecNumber evidence="9">3.4.25.1</ecNumber>
    </recommendedName>
</protein>
<sequence length="278" mass="29536">MRDDSQPFQGLFSPAGTSSFTDFAASAAPGLVPWERRPPATAVADQIPHSTTIIAATCAGGVVMAADRRGTSGNMIVERNAEKVYRVDDFSCVGAAGAGSIGMELTRLYGVELEHYEKAEGRALSVEGKANRLAAMIRGNLGMAMQGMVVVPILAAYDDERGIGRIFTYDVAGGPYESWQFHAIGSGSIFARGALKKLYREDASPDEAVLTCVQALYDAAEDDAATGGPDVTRRTYPRVAVITAEGFHQLSDDEVEVHVRAMLDGRMTRPDGPAASLS</sequence>
<dbReference type="GO" id="GO:0005737">
    <property type="term" value="C:cytoplasm"/>
    <property type="evidence" value="ECO:0007669"/>
    <property type="project" value="TreeGrafter"/>
</dbReference>
<name>A0A366M3Q9_9ACTN</name>
<keyword evidence="12" id="KW-1185">Reference proteome</keyword>
<comment type="catalytic activity">
    <reaction evidence="1">
        <text>Cleavage of peptide bonds with very broad specificity.</text>
        <dbReference type="EC" id="3.4.25.1"/>
    </reaction>
</comment>
<evidence type="ECO:0000256" key="1">
    <source>
        <dbReference type="ARBA" id="ARBA00001198"/>
    </source>
</evidence>
<evidence type="ECO:0000256" key="5">
    <source>
        <dbReference type="ARBA" id="ARBA00022801"/>
    </source>
</evidence>
<evidence type="ECO:0000256" key="3">
    <source>
        <dbReference type="ARBA" id="ARBA00022670"/>
    </source>
</evidence>
<dbReference type="EC" id="3.4.25.1" evidence="9"/>
<keyword evidence="2" id="KW-0963">Cytoplasm</keyword>
<dbReference type="InterPro" id="IPR001353">
    <property type="entry name" value="Proteasome_sua/b"/>
</dbReference>
<keyword evidence="8" id="KW-0865">Zymogen</keyword>
<dbReference type="Pfam" id="PF00227">
    <property type="entry name" value="Proteasome"/>
    <property type="match status" value="1"/>
</dbReference>
<keyword evidence="5 11" id="KW-0378">Hydrolase</keyword>
<keyword evidence="4" id="KW-0888">Threonine protease</keyword>
<dbReference type="PANTHER" id="PTHR32194:SF0">
    <property type="entry name" value="ATP-DEPENDENT PROTEASE SUBUNIT HSLV"/>
    <property type="match status" value="1"/>
</dbReference>
<evidence type="ECO:0000256" key="9">
    <source>
        <dbReference type="NCBIfam" id="TIGR03690"/>
    </source>
</evidence>
<gene>
    <name evidence="11" type="primary">prcB</name>
    <name evidence="11" type="ORF">DP939_07365</name>
</gene>